<accession>H5UXQ2</accession>
<reference evidence="1 2" key="1">
    <citation type="submission" date="2012-02" db="EMBL/GenBank/DDBJ databases">
        <title>Whole genome shotgun sequence of Escherichia hermannii NBRC 105704.</title>
        <authorList>
            <person name="Yoshida I."/>
            <person name="Hosoyama A."/>
            <person name="Tsuchikane K."/>
            <person name="Katsumata H."/>
            <person name="Yamazaki S."/>
            <person name="Fujita N."/>
        </authorList>
    </citation>
    <scope>NUCLEOTIDE SEQUENCE [LARGE SCALE GENOMIC DNA]</scope>
    <source>
        <strain evidence="1 2">NBRC 105704</strain>
    </source>
</reference>
<keyword evidence="2" id="KW-1185">Reference proteome</keyword>
<dbReference type="GeneID" id="92829325"/>
<proteinExistence type="predicted"/>
<protein>
    <submittedName>
        <fullName evidence="1">Uncharacterized protein</fullName>
    </submittedName>
</protein>
<dbReference type="Proteomes" id="UP000010297">
    <property type="component" value="Unassembled WGS sequence"/>
</dbReference>
<comment type="caution">
    <text evidence="1">The sequence shown here is derived from an EMBL/GenBank/DDBJ whole genome shotgun (WGS) entry which is preliminary data.</text>
</comment>
<evidence type="ECO:0000313" key="1">
    <source>
        <dbReference type="EMBL" id="GAB50683.1"/>
    </source>
</evidence>
<dbReference type="EMBL" id="BAFF01000001">
    <property type="protein sequence ID" value="GAB50683.1"/>
    <property type="molecule type" value="Genomic_DNA"/>
</dbReference>
<organism evidence="1 2">
    <name type="scientific">Atlantibacter hermannii NBRC 105704</name>
    <dbReference type="NCBI Taxonomy" id="1115512"/>
    <lineage>
        <taxon>Bacteria</taxon>
        <taxon>Pseudomonadati</taxon>
        <taxon>Pseudomonadota</taxon>
        <taxon>Gammaproteobacteria</taxon>
        <taxon>Enterobacterales</taxon>
        <taxon>Enterobacteriaceae</taxon>
        <taxon>Atlantibacter</taxon>
    </lineage>
</organism>
<name>H5UXQ2_ATLHE</name>
<dbReference type="eggNOG" id="COG1560">
    <property type="taxonomic scope" value="Bacteria"/>
</dbReference>
<dbReference type="AlphaFoldDB" id="H5UXQ2"/>
<evidence type="ECO:0000313" key="2">
    <source>
        <dbReference type="Proteomes" id="UP000010297"/>
    </source>
</evidence>
<sequence length="313" mass="35716">MVQVFLWLTITWKNITDKFISAVKMFVSLRTRILCMLLARCDYQHIVAFARILHFCFPARRQDKLLQHVANENRRCLLGEPGTRIDYTWINKRRRILELAATWGANRALRDQLATCTQALNAIVGPLHDAGCPVVLAPLHMVSDVLAGIVGSNVYPGEATIIVSSSAQQFPPGNGIPITYCSIHDNEHQIASNLLMSLEQAVEHKRNIMLFPDITPDFTHQANISGSAKAKHVLFNRTAHLHNGIVRISRMMAAQVVFFYLYYDKGIKIFIYPPVSYREVNQKLPVIIEQSIVNHPDEWLLWHTHSLFFFNEC</sequence>
<gene>
    <name evidence="1" type="ORF">EH105704_01_06950</name>
</gene>
<dbReference type="RefSeq" id="WP_002463400.1">
    <property type="nucleotide sequence ID" value="NZ_BAFF01000001.1"/>
</dbReference>